<dbReference type="EMBL" id="OX596104">
    <property type="protein sequence ID" value="CAN0038799.1"/>
    <property type="molecule type" value="Genomic_DNA"/>
</dbReference>
<proteinExistence type="predicted"/>
<protein>
    <submittedName>
        <fullName evidence="1">Uncharacterized protein</fullName>
    </submittedName>
</protein>
<organism evidence="1 2">
    <name type="scientific">Rangifer tarandus platyrhynchus</name>
    <name type="common">Svalbard reindeer</name>
    <dbReference type="NCBI Taxonomy" id="3082113"/>
    <lineage>
        <taxon>Eukaryota</taxon>
        <taxon>Metazoa</taxon>
        <taxon>Chordata</taxon>
        <taxon>Craniata</taxon>
        <taxon>Vertebrata</taxon>
        <taxon>Euteleostomi</taxon>
        <taxon>Mammalia</taxon>
        <taxon>Eutheria</taxon>
        <taxon>Laurasiatheria</taxon>
        <taxon>Artiodactyla</taxon>
        <taxon>Ruminantia</taxon>
        <taxon>Pecora</taxon>
        <taxon>Cervidae</taxon>
        <taxon>Odocoileinae</taxon>
        <taxon>Rangifer</taxon>
    </lineage>
</organism>
<reference evidence="1" key="2">
    <citation type="submission" date="2025-03" db="EMBL/GenBank/DDBJ databases">
        <authorList>
            <consortium name="ELIXIR-Norway"/>
            <consortium name="Elixir Norway"/>
        </authorList>
    </citation>
    <scope>NUCLEOTIDE SEQUENCE</scope>
</reference>
<reference evidence="1" key="1">
    <citation type="submission" date="2023-05" db="EMBL/GenBank/DDBJ databases">
        <authorList>
            <consortium name="ELIXIR-Norway"/>
        </authorList>
    </citation>
    <scope>NUCLEOTIDE SEQUENCE</scope>
</reference>
<name>A0AC59YWM5_RANTA</name>
<dbReference type="Proteomes" id="UP001162501">
    <property type="component" value="Chromosome 20"/>
</dbReference>
<gene>
    <name evidence="1" type="ORF">MRATA1EN22A_LOCUS11127</name>
</gene>
<accession>A0AC59YWM5</accession>
<evidence type="ECO:0000313" key="2">
    <source>
        <dbReference type="Proteomes" id="UP001162501"/>
    </source>
</evidence>
<evidence type="ECO:0000313" key="1">
    <source>
        <dbReference type="EMBL" id="CAN0038799.1"/>
    </source>
</evidence>
<sequence length="121" mass="13984">MPYLHHGCWRSISFVPRELKSLVRTSGGPFIQGALNLSPHRMANVVFLREKIRQDLGRMVVTCFGLRHIFTWGAHPLPRQELYLESLMFSRVLTGFQCSHKPVLLSQSSPPRRKLRDQEDS</sequence>